<evidence type="ECO:0000256" key="2">
    <source>
        <dbReference type="ARBA" id="ARBA00022598"/>
    </source>
</evidence>
<dbReference type="InterPro" id="IPR000713">
    <property type="entry name" value="Mur_ligase_N"/>
</dbReference>
<evidence type="ECO:0000256" key="1">
    <source>
        <dbReference type="ARBA" id="ARBA00022490"/>
    </source>
</evidence>
<keyword evidence="8" id="KW-0131">Cell cycle</keyword>
<evidence type="ECO:0000256" key="5">
    <source>
        <dbReference type="ARBA" id="ARBA00022840"/>
    </source>
</evidence>
<organism evidence="12 13">
    <name type="scientific">candidate division TA06 bacterium DG_26</name>
    <dbReference type="NCBI Taxonomy" id="1703771"/>
    <lineage>
        <taxon>Bacteria</taxon>
        <taxon>Bacteria division TA06</taxon>
    </lineage>
</organism>
<dbReference type="GO" id="GO:0051301">
    <property type="term" value="P:cell division"/>
    <property type="evidence" value="ECO:0007669"/>
    <property type="project" value="UniProtKB-KW"/>
</dbReference>
<evidence type="ECO:0000256" key="9">
    <source>
        <dbReference type="ARBA" id="ARBA00023316"/>
    </source>
</evidence>
<dbReference type="GO" id="GO:0047480">
    <property type="term" value="F:UDP-N-acetylmuramoyl-tripeptide-D-alanyl-D-alanine ligase activity"/>
    <property type="evidence" value="ECO:0007669"/>
    <property type="project" value="InterPro"/>
</dbReference>
<dbReference type="InterPro" id="IPR035911">
    <property type="entry name" value="MurE/MurF_N"/>
</dbReference>
<dbReference type="SUPFAM" id="SSF53623">
    <property type="entry name" value="MurD-like peptide ligases, catalytic domain"/>
    <property type="match status" value="1"/>
</dbReference>
<dbReference type="InterPro" id="IPR013221">
    <property type="entry name" value="Mur_ligase_cen"/>
</dbReference>
<dbReference type="PANTHER" id="PTHR43024:SF1">
    <property type="entry name" value="UDP-N-ACETYLMURAMOYL-TRIPEPTIDE--D-ALANYL-D-ALANINE LIGASE"/>
    <property type="match status" value="1"/>
</dbReference>
<dbReference type="Gene3D" id="3.40.1390.10">
    <property type="entry name" value="MurE/MurF, N-terminal domain"/>
    <property type="match status" value="1"/>
</dbReference>
<feature type="domain" description="Mur ligase N-terminal catalytic" evidence="10">
    <location>
        <begin position="23"/>
        <end position="93"/>
    </location>
</feature>
<dbReference type="InterPro" id="IPR005863">
    <property type="entry name" value="UDP-N-AcMur_synth"/>
</dbReference>
<comment type="caution">
    <text evidence="12">The sequence shown here is derived from an EMBL/GenBank/DDBJ whole genome shotgun (WGS) entry which is preliminary data.</text>
</comment>
<keyword evidence="1" id="KW-0963">Cytoplasm</keyword>
<dbReference type="AlphaFoldDB" id="A0A0S7WHZ7"/>
<feature type="domain" description="Mur ligase central" evidence="11">
    <location>
        <begin position="104"/>
        <end position="291"/>
    </location>
</feature>
<dbReference type="Pfam" id="PF08245">
    <property type="entry name" value="Mur_ligase_M"/>
    <property type="match status" value="1"/>
</dbReference>
<evidence type="ECO:0000313" key="12">
    <source>
        <dbReference type="EMBL" id="KPJ49797.1"/>
    </source>
</evidence>
<dbReference type="Proteomes" id="UP000051124">
    <property type="component" value="Unassembled WGS sequence"/>
</dbReference>
<evidence type="ECO:0008006" key="14">
    <source>
        <dbReference type="Google" id="ProtNLM"/>
    </source>
</evidence>
<feature type="non-terminal residue" evidence="12">
    <location>
        <position position="337"/>
    </location>
</feature>
<keyword evidence="7" id="KW-0573">Peptidoglycan synthesis</keyword>
<evidence type="ECO:0000256" key="7">
    <source>
        <dbReference type="ARBA" id="ARBA00022984"/>
    </source>
</evidence>
<accession>A0A0S7WHZ7</accession>
<gene>
    <name evidence="12" type="ORF">AMJ40_04740</name>
</gene>
<dbReference type="InterPro" id="IPR051046">
    <property type="entry name" value="MurCDEF_CellWall_CoF430Synth"/>
</dbReference>
<evidence type="ECO:0000259" key="10">
    <source>
        <dbReference type="Pfam" id="PF01225"/>
    </source>
</evidence>
<proteinExistence type="predicted"/>
<evidence type="ECO:0000256" key="6">
    <source>
        <dbReference type="ARBA" id="ARBA00022960"/>
    </source>
</evidence>
<keyword evidence="4" id="KW-0547">Nucleotide-binding</keyword>
<dbReference type="InterPro" id="IPR036565">
    <property type="entry name" value="Mur-like_cat_sf"/>
</dbReference>
<dbReference type="GO" id="GO:0005524">
    <property type="term" value="F:ATP binding"/>
    <property type="evidence" value="ECO:0007669"/>
    <property type="project" value="UniProtKB-KW"/>
</dbReference>
<evidence type="ECO:0000313" key="13">
    <source>
        <dbReference type="Proteomes" id="UP000051124"/>
    </source>
</evidence>
<dbReference type="SUPFAM" id="SSF63418">
    <property type="entry name" value="MurE/MurF N-terminal domain"/>
    <property type="match status" value="1"/>
</dbReference>
<dbReference type="Pfam" id="PF01225">
    <property type="entry name" value="Mur_ligase"/>
    <property type="match status" value="1"/>
</dbReference>
<reference evidence="12 13" key="1">
    <citation type="journal article" date="2015" name="Microbiome">
        <title>Genomic resolution of linkages in carbon, nitrogen, and sulfur cycling among widespread estuary sediment bacteria.</title>
        <authorList>
            <person name="Baker B.J."/>
            <person name="Lazar C.S."/>
            <person name="Teske A.P."/>
            <person name="Dick G.J."/>
        </authorList>
    </citation>
    <scope>NUCLEOTIDE SEQUENCE [LARGE SCALE GENOMIC DNA]</scope>
    <source>
        <strain evidence="12">DG_26</strain>
    </source>
</reference>
<sequence length="337" mass="37336">MDLSIDEVVEALNGRFNGRTYPIRGVTTDTREMRKGDIFFALKGPNFDGHQFIPEAIEKGASYVVSEQTTRYPDRTIVVQDTLRALGDLAKRRRRMFDLKVIAVTGSNGKTTTKEMIHAILSSEGPAHKSQSSYNNLIGVPLTVFELTAAHRFAVLELGMNKAGEIARETEIIRPDVGVLTNIAPAHIGPLGSLPLGSLSNIIKAKAELFDRLGKNHTAFINGDDTRAMKVAERTRARTCTFSVKAKSDYRATRLKLLWDRTEFSLRDMRFEIHALGIENVYNALAAIGVADVCGVGLHVMEKILRDFRPPHLRATVQTRGEVTIINDSYNSNPSSL</sequence>
<keyword evidence="2" id="KW-0436">Ligase</keyword>
<dbReference type="GO" id="GO:0008360">
    <property type="term" value="P:regulation of cell shape"/>
    <property type="evidence" value="ECO:0007669"/>
    <property type="project" value="UniProtKB-KW"/>
</dbReference>
<keyword evidence="6" id="KW-0133">Cell shape</keyword>
<dbReference type="NCBIfam" id="TIGR01143">
    <property type="entry name" value="murF"/>
    <property type="match status" value="1"/>
</dbReference>
<dbReference type="GO" id="GO:0071555">
    <property type="term" value="P:cell wall organization"/>
    <property type="evidence" value="ECO:0007669"/>
    <property type="project" value="UniProtKB-KW"/>
</dbReference>
<keyword evidence="5" id="KW-0067">ATP-binding</keyword>
<dbReference type="GO" id="GO:0009252">
    <property type="term" value="P:peptidoglycan biosynthetic process"/>
    <property type="evidence" value="ECO:0007669"/>
    <property type="project" value="UniProtKB-KW"/>
</dbReference>
<dbReference type="PANTHER" id="PTHR43024">
    <property type="entry name" value="UDP-N-ACETYLMURAMOYL-TRIPEPTIDE--D-ALANYL-D-ALANINE LIGASE"/>
    <property type="match status" value="1"/>
</dbReference>
<dbReference type="EMBL" id="LIZT01000042">
    <property type="protein sequence ID" value="KPJ49797.1"/>
    <property type="molecule type" value="Genomic_DNA"/>
</dbReference>
<name>A0A0S7WHZ7_UNCT6</name>
<dbReference type="Gene3D" id="3.40.1190.10">
    <property type="entry name" value="Mur-like, catalytic domain"/>
    <property type="match status" value="1"/>
</dbReference>
<keyword evidence="3" id="KW-0132">Cell division</keyword>
<evidence type="ECO:0000256" key="3">
    <source>
        <dbReference type="ARBA" id="ARBA00022618"/>
    </source>
</evidence>
<protein>
    <recommendedName>
        <fullName evidence="14">UDP-N-acetylmuramoyl-tripeptide--D-alanyl-D-alanine ligase</fullName>
    </recommendedName>
</protein>
<evidence type="ECO:0000256" key="4">
    <source>
        <dbReference type="ARBA" id="ARBA00022741"/>
    </source>
</evidence>
<evidence type="ECO:0000259" key="11">
    <source>
        <dbReference type="Pfam" id="PF08245"/>
    </source>
</evidence>
<evidence type="ECO:0000256" key="8">
    <source>
        <dbReference type="ARBA" id="ARBA00023306"/>
    </source>
</evidence>
<keyword evidence="9" id="KW-0961">Cell wall biogenesis/degradation</keyword>